<evidence type="ECO:0000256" key="2">
    <source>
        <dbReference type="ARBA" id="ARBA00022630"/>
    </source>
</evidence>
<dbReference type="InterPro" id="IPR052174">
    <property type="entry name" value="Flavoredoxin"/>
</dbReference>
<dbReference type="SUPFAM" id="SSF50475">
    <property type="entry name" value="FMN-binding split barrel"/>
    <property type="match status" value="1"/>
</dbReference>
<dbReference type="PANTHER" id="PTHR43567">
    <property type="entry name" value="FLAVOREDOXIN-RELATED-RELATED"/>
    <property type="match status" value="1"/>
</dbReference>
<dbReference type="Gene3D" id="2.30.110.10">
    <property type="entry name" value="Electron Transport, Fmn-binding Protein, Chain A"/>
    <property type="match status" value="1"/>
</dbReference>
<evidence type="ECO:0000256" key="3">
    <source>
        <dbReference type="ARBA" id="ARBA00038054"/>
    </source>
</evidence>
<sequence length="155" mass="17825">MVNISIRKNRHSYDIIKNSGEFVINLTTKKLAYATDWCGVKSGRNYNKFKEMNLTPTKGHVVKAPLIEESPVSLECKVTEIKEIGSHSMFIAEIVAVNASEEYFDPETDEFQLYKARLITYSHGHYYEVGKHIGKFGFSVMKEKTKKRLNIKTKK</sequence>
<comment type="cofactor">
    <cofactor evidence="1">
        <name>FMN</name>
        <dbReference type="ChEBI" id="CHEBI:58210"/>
    </cofactor>
</comment>
<comment type="similarity">
    <text evidence="3">Belongs to the flavoredoxin family.</text>
</comment>
<dbReference type="EMBL" id="CAJHZY010000119">
    <property type="protein sequence ID" value="CAD7767287.1"/>
    <property type="molecule type" value="Genomic_DNA"/>
</dbReference>
<gene>
    <name evidence="5" type="ORF">DNFNHJIP_00695</name>
</gene>
<keyword evidence="2" id="KW-0285">Flavoprotein</keyword>
<dbReference type="Proteomes" id="UP000614580">
    <property type="component" value="Unassembled WGS sequence"/>
</dbReference>
<evidence type="ECO:0000259" key="4">
    <source>
        <dbReference type="SMART" id="SM00903"/>
    </source>
</evidence>
<accession>A0A812A0K3</accession>
<feature type="domain" description="Flavin reductase like" evidence="4">
    <location>
        <begin position="1"/>
        <end position="113"/>
    </location>
</feature>
<proteinExistence type="inferred from homology"/>
<evidence type="ECO:0000313" key="5">
    <source>
        <dbReference type="EMBL" id="CAD7767287.1"/>
    </source>
</evidence>
<reference evidence="5" key="1">
    <citation type="submission" date="2020-12" db="EMBL/GenBank/DDBJ databases">
        <authorList>
            <person name="Hahn C.J."/>
            <person name="Laso-Perez R."/>
            <person name="Vulcano F."/>
            <person name="Vaziourakis K.-M."/>
            <person name="Stokke R."/>
            <person name="Steen I.H."/>
            <person name="Teske A."/>
            <person name="Boetius A."/>
            <person name="Liebeke M."/>
            <person name="Amann R."/>
            <person name="Knittel K."/>
        </authorList>
    </citation>
    <scope>NUCLEOTIDE SEQUENCE</scope>
    <source>
        <strain evidence="5">Gfbio:c6db26ca-90af-429b-aeed-0e3e8aed0b5e:GoM-Arc1_AMV-AAA_792_C10</strain>
    </source>
</reference>
<dbReference type="InterPro" id="IPR012349">
    <property type="entry name" value="Split_barrel_FMN-bd"/>
</dbReference>
<dbReference type="Pfam" id="PF01613">
    <property type="entry name" value="Flavin_Reduct"/>
    <property type="match status" value="1"/>
</dbReference>
<organism evidence="5 6">
    <name type="scientific">Candidatus Argoarchaeum ethanivorans</name>
    <dbReference type="NCBI Taxonomy" id="2608793"/>
    <lineage>
        <taxon>Archaea</taxon>
        <taxon>Methanobacteriati</taxon>
        <taxon>Methanobacteriota</taxon>
        <taxon>Stenosarchaea group</taxon>
        <taxon>Methanomicrobia</taxon>
        <taxon>Methanosarcinales</taxon>
        <taxon>Methanosarcinales incertae sedis</taxon>
        <taxon>GOM Arc I cluster</taxon>
        <taxon>Candidatus Argoarchaeum</taxon>
    </lineage>
</organism>
<protein>
    <submittedName>
        <fullName evidence="5">Flavin reductase like domain protein</fullName>
    </submittedName>
</protein>
<dbReference type="InterPro" id="IPR002563">
    <property type="entry name" value="Flavin_Rdtase-like_dom"/>
</dbReference>
<evidence type="ECO:0000313" key="6">
    <source>
        <dbReference type="Proteomes" id="UP000614580"/>
    </source>
</evidence>
<dbReference type="SMART" id="SM00903">
    <property type="entry name" value="Flavin_Reduct"/>
    <property type="match status" value="1"/>
</dbReference>
<comment type="caution">
    <text evidence="5">The sequence shown here is derived from an EMBL/GenBank/DDBJ whole genome shotgun (WGS) entry which is preliminary data.</text>
</comment>
<dbReference type="PANTHER" id="PTHR43567:SF1">
    <property type="entry name" value="FLAVOREDOXIN"/>
    <property type="match status" value="1"/>
</dbReference>
<evidence type="ECO:0000256" key="1">
    <source>
        <dbReference type="ARBA" id="ARBA00001917"/>
    </source>
</evidence>
<name>A0A812A0K3_9EURY</name>
<dbReference type="AlphaFoldDB" id="A0A812A0K3"/>
<dbReference type="GO" id="GO:0010181">
    <property type="term" value="F:FMN binding"/>
    <property type="evidence" value="ECO:0007669"/>
    <property type="project" value="InterPro"/>
</dbReference>